<evidence type="ECO:0000313" key="3">
    <source>
        <dbReference type="EMBL" id="KQA24375.1"/>
    </source>
</evidence>
<accession>A0A0Q0JSF4</accession>
<dbReference type="AlphaFoldDB" id="A0A0Q0JSF4"/>
<keyword evidence="1" id="KW-1133">Transmembrane helix</keyword>
<evidence type="ECO:0000259" key="2">
    <source>
        <dbReference type="Pfam" id="PF05170"/>
    </source>
</evidence>
<feature type="transmembrane region" description="Helical" evidence="1">
    <location>
        <begin position="12"/>
        <end position="34"/>
    </location>
</feature>
<protein>
    <recommendedName>
        <fullName evidence="2">AsmA domain-containing protein</fullName>
    </recommendedName>
</protein>
<sequence length="166" mass="18449">MNDGNAEIMRKLLAMGVAGIALLLIFVLAGFGIMHTRYFTPSAQWIVQQLWPETLRFAKIEYLYPFKLRLSDVQIASEPAIELQQMDLWVNPYGLLEKKLEIDSVLIDGANLAHGLPAFTLPDSVHLNQLALHNIDWADQGIIARGGEFTDQTAGLGFTTAVVTLR</sequence>
<reference evidence="3 4" key="1">
    <citation type="journal article" date="2015" name="Genome Biol. Evol.">
        <title>The Dynamics of Genetic Interactions between Vibrio metoecus and Vibrio cholerae, Two Close Relatives Co-Occurring in the Environment.</title>
        <authorList>
            <person name="Orata F.D."/>
            <person name="Kirchberger P.C."/>
            <person name="Meheust R."/>
            <person name="Barlow E.J."/>
            <person name="Tarr C.L."/>
            <person name="Boucher Y."/>
        </authorList>
    </citation>
    <scope>NUCLEOTIDE SEQUENCE [LARGE SCALE GENOMIC DNA]</scope>
    <source>
        <strain evidence="3 4">08-2459</strain>
    </source>
</reference>
<proteinExistence type="predicted"/>
<keyword evidence="1" id="KW-0472">Membrane</keyword>
<keyword evidence="1" id="KW-0812">Transmembrane</keyword>
<dbReference type="Pfam" id="PF05170">
    <property type="entry name" value="AsmA"/>
    <property type="match status" value="1"/>
</dbReference>
<feature type="domain" description="AsmA" evidence="2">
    <location>
        <begin position="9"/>
        <end position="134"/>
    </location>
</feature>
<gene>
    <name evidence="3" type="ORF">AAY55_04385</name>
</gene>
<dbReference type="InterPro" id="IPR007844">
    <property type="entry name" value="AsmA"/>
</dbReference>
<name>A0A0Q0JSF4_VIBMT</name>
<evidence type="ECO:0000313" key="4">
    <source>
        <dbReference type="Proteomes" id="UP000053724"/>
    </source>
</evidence>
<dbReference type="EMBL" id="LCUF01000003">
    <property type="protein sequence ID" value="KQA24375.1"/>
    <property type="molecule type" value="Genomic_DNA"/>
</dbReference>
<dbReference type="PATRIC" id="fig|1481663.8.peg.3271"/>
<evidence type="ECO:0000256" key="1">
    <source>
        <dbReference type="SAM" id="Phobius"/>
    </source>
</evidence>
<comment type="caution">
    <text evidence="3">The sequence shown here is derived from an EMBL/GenBank/DDBJ whole genome shotgun (WGS) entry which is preliminary data.</text>
</comment>
<dbReference type="Proteomes" id="UP000053724">
    <property type="component" value="Unassembled WGS sequence"/>
</dbReference>
<organism evidence="3 4">
    <name type="scientific">Vibrio metoecus</name>
    <dbReference type="NCBI Taxonomy" id="1481663"/>
    <lineage>
        <taxon>Bacteria</taxon>
        <taxon>Pseudomonadati</taxon>
        <taxon>Pseudomonadota</taxon>
        <taxon>Gammaproteobacteria</taxon>
        <taxon>Vibrionales</taxon>
        <taxon>Vibrionaceae</taxon>
        <taxon>Vibrio</taxon>
    </lineage>
</organism>